<name>A0AAV9Z385_9AGAR</name>
<feature type="compositionally biased region" description="Basic and acidic residues" evidence="1">
    <location>
        <begin position="47"/>
        <end position="60"/>
    </location>
</feature>
<dbReference type="EMBL" id="JAWWNJ010000226">
    <property type="protein sequence ID" value="KAK6969392.1"/>
    <property type="molecule type" value="Genomic_DNA"/>
</dbReference>
<feature type="region of interest" description="Disordered" evidence="1">
    <location>
        <begin position="37"/>
        <end position="70"/>
    </location>
</feature>
<feature type="region of interest" description="Disordered" evidence="1">
    <location>
        <begin position="554"/>
        <end position="583"/>
    </location>
</feature>
<organism evidence="2 3">
    <name type="scientific">Favolaschia claudopus</name>
    <dbReference type="NCBI Taxonomy" id="2862362"/>
    <lineage>
        <taxon>Eukaryota</taxon>
        <taxon>Fungi</taxon>
        <taxon>Dikarya</taxon>
        <taxon>Basidiomycota</taxon>
        <taxon>Agaricomycotina</taxon>
        <taxon>Agaricomycetes</taxon>
        <taxon>Agaricomycetidae</taxon>
        <taxon>Agaricales</taxon>
        <taxon>Marasmiineae</taxon>
        <taxon>Mycenaceae</taxon>
        <taxon>Favolaschia</taxon>
    </lineage>
</organism>
<feature type="compositionally biased region" description="Polar residues" evidence="1">
    <location>
        <begin position="244"/>
        <end position="254"/>
    </location>
</feature>
<accession>A0AAV9Z385</accession>
<evidence type="ECO:0000256" key="1">
    <source>
        <dbReference type="SAM" id="MobiDB-lite"/>
    </source>
</evidence>
<gene>
    <name evidence="2" type="ORF">R3P38DRAFT_3243509</name>
</gene>
<dbReference type="Proteomes" id="UP001362999">
    <property type="component" value="Unassembled WGS sequence"/>
</dbReference>
<feature type="compositionally biased region" description="Basic and acidic residues" evidence="1">
    <location>
        <begin position="261"/>
        <end position="279"/>
    </location>
</feature>
<feature type="region of interest" description="Disordered" evidence="1">
    <location>
        <begin position="244"/>
        <end position="279"/>
    </location>
</feature>
<reference evidence="2 3" key="1">
    <citation type="journal article" date="2024" name="J Genomics">
        <title>Draft genome sequencing and assembly of Favolaschia claudopus CIRM-BRFM 2984 isolated from oak limbs.</title>
        <authorList>
            <person name="Navarro D."/>
            <person name="Drula E."/>
            <person name="Chaduli D."/>
            <person name="Cazenave R."/>
            <person name="Ahrendt S."/>
            <person name="Wang J."/>
            <person name="Lipzen A."/>
            <person name="Daum C."/>
            <person name="Barry K."/>
            <person name="Grigoriev I.V."/>
            <person name="Favel A."/>
            <person name="Rosso M.N."/>
            <person name="Martin F."/>
        </authorList>
    </citation>
    <scope>NUCLEOTIDE SEQUENCE [LARGE SCALE GENOMIC DNA]</scope>
    <source>
        <strain evidence="2 3">CIRM-BRFM 2984</strain>
    </source>
</reference>
<sequence length="613" mass="67064">MNCTIRDFEATGTLYALLCDHCPRCPPHREDAQVRVSRRAVGGRLGNRKERTRASQREGPREEEEVGGEACKDVSHGDEAFRRCRLTHSFLVVRSADDDSGFAVSQAASPVSTRNLCIVSKIDSEAGLAREGEALVLILRAEDAQHVDRLRRWSCVNRLRRHRRRITPIVVSRRPPFPARGRSRQRLDAHSFYRRHRQGIVTVRVAEGMQRDSLRATTASARWHHVPLLGRLILGVYTLRTTTPSGAKTSSVSVGRQPRGTTKEGEEHEKEGAGMIGHRDSTYKPRITALARSHLHLSGDADYAALFLRPRRMSDSSHPGICSSPVQGKDRSGARGSYRVLPPSSTILSTFPVELGLLHVSCVPRCMLGQARGSVLLDERVLSSPLGLSEEDISHDVAVGASSAPSTSPRLTPLPAWKAPQQHDIIDARLPGSRPFLRHCVLATAVRYASTTGLGLSVVSLRGCFVGVTVAQCEQRIEGESLEKALPRCRNPSIIYARLPGRAAVPAPVHRDARILPLPHTHIHDRVRVPFVSPGDASSPGTLALCELQAQGLEGQTGGKPAATHRHLGGHTTQRSQSPPSSARRHLFLAAFSQAHSPHERGQELCTSHCVLD</sequence>
<keyword evidence="3" id="KW-1185">Reference proteome</keyword>
<comment type="caution">
    <text evidence="2">The sequence shown here is derived from an EMBL/GenBank/DDBJ whole genome shotgun (WGS) entry which is preliminary data.</text>
</comment>
<evidence type="ECO:0000313" key="3">
    <source>
        <dbReference type="Proteomes" id="UP001362999"/>
    </source>
</evidence>
<dbReference type="AlphaFoldDB" id="A0AAV9Z385"/>
<proteinExistence type="predicted"/>
<evidence type="ECO:0000313" key="2">
    <source>
        <dbReference type="EMBL" id="KAK6969392.1"/>
    </source>
</evidence>
<protein>
    <submittedName>
        <fullName evidence="2">Uncharacterized protein</fullName>
    </submittedName>
</protein>